<evidence type="ECO:0000256" key="5">
    <source>
        <dbReference type="ARBA" id="ARBA00023004"/>
    </source>
</evidence>
<dbReference type="InterPro" id="IPR036922">
    <property type="entry name" value="Rieske_2Fe-2S_sf"/>
</dbReference>
<feature type="domain" description="Rieske" evidence="7">
    <location>
        <begin position="42"/>
        <end position="150"/>
    </location>
</feature>
<keyword evidence="9" id="KW-1185">Reference proteome</keyword>
<protein>
    <submittedName>
        <fullName evidence="8">Aromatic ring-hydroxylating dioxygenase subunit alpha</fullName>
    </submittedName>
</protein>
<dbReference type="GO" id="GO:0051213">
    <property type="term" value="F:dioxygenase activity"/>
    <property type="evidence" value="ECO:0007669"/>
    <property type="project" value="UniProtKB-KW"/>
</dbReference>
<reference evidence="8" key="1">
    <citation type="submission" date="2021-04" db="EMBL/GenBank/DDBJ databases">
        <authorList>
            <person name="Zhang D.-C."/>
        </authorList>
    </citation>
    <scope>NUCLEOTIDE SEQUENCE</scope>
    <source>
        <strain evidence="8">CGMCC 1.15697</strain>
    </source>
</reference>
<dbReference type="PRINTS" id="PR00090">
    <property type="entry name" value="RNGDIOXGNASE"/>
</dbReference>
<proteinExistence type="predicted"/>
<evidence type="ECO:0000256" key="4">
    <source>
        <dbReference type="ARBA" id="ARBA00023002"/>
    </source>
</evidence>
<evidence type="ECO:0000256" key="3">
    <source>
        <dbReference type="ARBA" id="ARBA00022723"/>
    </source>
</evidence>
<evidence type="ECO:0000256" key="6">
    <source>
        <dbReference type="ARBA" id="ARBA00023014"/>
    </source>
</evidence>
<evidence type="ECO:0000256" key="1">
    <source>
        <dbReference type="ARBA" id="ARBA00001962"/>
    </source>
</evidence>
<dbReference type="Gene3D" id="3.90.380.10">
    <property type="entry name" value="Naphthalene 1,2-dioxygenase Alpha Subunit, Chain A, domain 1"/>
    <property type="match status" value="2"/>
</dbReference>
<dbReference type="GO" id="GO:0005506">
    <property type="term" value="F:iron ion binding"/>
    <property type="evidence" value="ECO:0007669"/>
    <property type="project" value="InterPro"/>
</dbReference>
<dbReference type="Proteomes" id="UP000672602">
    <property type="component" value="Unassembled WGS sequence"/>
</dbReference>
<dbReference type="AlphaFoldDB" id="A0A8J7UZI5"/>
<dbReference type="CDD" id="cd03469">
    <property type="entry name" value="Rieske_RO_Alpha_N"/>
    <property type="match status" value="1"/>
</dbReference>
<dbReference type="PANTHER" id="PTHR43756:SF5">
    <property type="entry name" value="CHOLINE MONOOXYGENASE, CHLOROPLASTIC"/>
    <property type="match status" value="1"/>
</dbReference>
<dbReference type="InterPro" id="IPR015879">
    <property type="entry name" value="Ring_hydroxy_dOase_asu_C_dom"/>
</dbReference>
<dbReference type="RefSeq" id="WP_210680297.1">
    <property type="nucleotide sequence ID" value="NZ_JAGMWN010000001.1"/>
</dbReference>
<keyword evidence="3" id="KW-0479">Metal-binding</keyword>
<keyword evidence="8" id="KW-0223">Dioxygenase</keyword>
<comment type="caution">
    <text evidence="8">The sequence shown here is derived from an EMBL/GenBank/DDBJ whole genome shotgun (WGS) entry which is preliminary data.</text>
</comment>
<dbReference type="Pfam" id="PF00848">
    <property type="entry name" value="Ring_hydroxyl_A"/>
    <property type="match status" value="1"/>
</dbReference>
<comment type="cofactor">
    <cofactor evidence="1">
        <name>Fe cation</name>
        <dbReference type="ChEBI" id="CHEBI:24875"/>
    </cofactor>
</comment>
<evidence type="ECO:0000256" key="2">
    <source>
        <dbReference type="ARBA" id="ARBA00022714"/>
    </source>
</evidence>
<dbReference type="Gene3D" id="2.102.10.10">
    <property type="entry name" value="Rieske [2Fe-2S] iron-sulphur domain"/>
    <property type="match status" value="1"/>
</dbReference>
<dbReference type="PROSITE" id="PS51296">
    <property type="entry name" value="RIESKE"/>
    <property type="match status" value="1"/>
</dbReference>
<keyword evidence="5" id="KW-0408">Iron</keyword>
<organism evidence="8 9">
    <name type="scientific">Marivibrio halodurans</name>
    <dbReference type="NCBI Taxonomy" id="2039722"/>
    <lineage>
        <taxon>Bacteria</taxon>
        <taxon>Pseudomonadati</taxon>
        <taxon>Pseudomonadota</taxon>
        <taxon>Alphaproteobacteria</taxon>
        <taxon>Rhodospirillales</taxon>
        <taxon>Rhodospirillaceae</taxon>
        <taxon>Marivibrio</taxon>
    </lineage>
</organism>
<keyword evidence="2" id="KW-0001">2Fe-2S</keyword>
<accession>A0A8J7UZI5</accession>
<dbReference type="EMBL" id="JAGMWN010000001">
    <property type="protein sequence ID" value="MBP5855721.1"/>
    <property type="molecule type" value="Genomic_DNA"/>
</dbReference>
<name>A0A8J7UZI5_9PROT</name>
<dbReference type="SUPFAM" id="SSF50022">
    <property type="entry name" value="ISP domain"/>
    <property type="match status" value="1"/>
</dbReference>
<dbReference type="SUPFAM" id="SSF55961">
    <property type="entry name" value="Bet v1-like"/>
    <property type="match status" value="1"/>
</dbReference>
<dbReference type="Pfam" id="PF00355">
    <property type="entry name" value="Rieske"/>
    <property type="match status" value="1"/>
</dbReference>
<dbReference type="InterPro" id="IPR017941">
    <property type="entry name" value="Rieske_2Fe-2S"/>
</dbReference>
<keyword evidence="4" id="KW-0560">Oxidoreductase</keyword>
<evidence type="ECO:0000313" key="8">
    <source>
        <dbReference type="EMBL" id="MBP5855721.1"/>
    </source>
</evidence>
<keyword evidence="6" id="KW-0411">Iron-sulfur</keyword>
<dbReference type="CDD" id="cd00680">
    <property type="entry name" value="RHO_alpha_C"/>
    <property type="match status" value="1"/>
</dbReference>
<sequence>MSIRDPENADVRREAVHGLPAWTYDNSELLSLEYERLILGTWQVACHQNDVPNPGDYMVFDLMRDSIAIVRDADGTIRAFHNVCRHRGAKLLDGRGTLRRRLLCPYHGWAYALDGRLAGVPAESTFPGLDKNCFGLNTVEHEVFLGFVFVRVAGEGPSLAEMWGDYAKLIEPYRPETMVGVRPMIDQVWNCDWKTAVDNNQENYHIPMGHPGYHRMLDSGMGGFGNSFGIGGSVSRHKDRPSPNWVERMYQDLAPKVLTHLPEEKRSTWQFFSMLPNHGIDVYPDSMDFFQILPLGQGRCQVRLGLYGQADDRREMRVLRYLNDRINRMVLAEDRWLSERVQKGLRSHGYNPGPLSIYEDGVKELHDRVRAACPVTTLTVAPAPGTVAARDAELAAAG</sequence>
<dbReference type="GO" id="GO:0051537">
    <property type="term" value="F:2 iron, 2 sulfur cluster binding"/>
    <property type="evidence" value="ECO:0007669"/>
    <property type="project" value="UniProtKB-KW"/>
</dbReference>
<evidence type="ECO:0000259" key="7">
    <source>
        <dbReference type="PROSITE" id="PS51296"/>
    </source>
</evidence>
<dbReference type="PANTHER" id="PTHR43756">
    <property type="entry name" value="CHOLINE MONOOXYGENASE, CHLOROPLASTIC"/>
    <property type="match status" value="1"/>
</dbReference>
<dbReference type="InterPro" id="IPR001663">
    <property type="entry name" value="Rng_hydr_dOase-A"/>
</dbReference>
<gene>
    <name evidence="8" type="ORF">KAJ83_01775</name>
</gene>
<evidence type="ECO:0000313" key="9">
    <source>
        <dbReference type="Proteomes" id="UP000672602"/>
    </source>
</evidence>